<dbReference type="Pfam" id="PF00877">
    <property type="entry name" value="NLPC_P60"/>
    <property type="match status" value="1"/>
</dbReference>
<dbReference type="InterPro" id="IPR051202">
    <property type="entry name" value="Peptidase_C40"/>
</dbReference>
<proteinExistence type="inferred from homology"/>
<feature type="domain" description="NlpC/P60" evidence="8">
    <location>
        <begin position="214"/>
        <end position="333"/>
    </location>
</feature>
<dbReference type="InterPro" id="IPR057309">
    <property type="entry name" value="PcsB_CC"/>
</dbReference>
<evidence type="ECO:0000259" key="8">
    <source>
        <dbReference type="PROSITE" id="PS51935"/>
    </source>
</evidence>
<evidence type="ECO:0000313" key="11">
    <source>
        <dbReference type="Proteomes" id="UP000473681"/>
    </source>
</evidence>
<keyword evidence="2" id="KW-0645">Protease</keyword>
<dbReference type="RefSeq" id="WP_053342641.1">
    <property type="nucleotide sequence ID" value="NZ_LFPA01000061.1"/>
</dbReference>
<dbReference type="PROSITE" id="PS51935">
    <property type="entry name" value="NLPC_P60"/>
    <property type="match status" value="1"/>
</dbReference>
<comment type="caution">
    <text evidence="9">The sequence shown here is derived from an EMBL/GenBank/DDBJ whole genome shotgun (WGS) entry which is preliminary data.</text>
</comment>
<evidence type="ECO:0000256" key="2">
    <source>
        <dbReference type="ARBA" id="ARBA00022670"/>
    </source>
</evidence>
<dbReference type="Proteomes" id="UP000473681">
    <property type="component" value="Unassembled WGS sequence"/>
</dbReference>
<evidence type="ECO:0000256" key="6">
    <source>
        <dbReference type="SAM" id="Coils"/>
    </source>
</evidence>
<dbReference type="AlphaFoldDB" id="A0A0M1LST3"/>
<gene>
    <name evidence="9" type="ORF">FC774_07470</name>
    <name evidence="10" type="ORF">FDB51_00990</name>
</gene>
<keyword evidence="5" id="KW-0788">Thiol protease</keyword>
<evidence type="ECO:0000313" key="9">
    <source>
        <dbReference type="EMBL" id="NFF87713.1"/>
    </source>
</evidence>
<feature type="coiled-coil region" evidence="6">
    <location>
        <begin position="137"/>
        <end position="192"/>
    </location>
</feature>
<dbReference type="SUPFAM" id="SSF54001">
    <property type="entry name" value="Cysteine proteinases"/>
    <property type="match status" value="1"/>
</dbReference>
<feature type="coiled-coil region" evidence="6">
    <location>
        <begin position="41"/>
        <end position="89"/>
    </location>
</feature>
<comment type="similarity">
    <text evidence="1">Belongs to the peptidase C40 family.</text>
</comment>
<evidence type="ECO:0000313" key="10">
    <source>
        <dbReference type="EMBL" id="NFN33727.1"/>
    </source>
</evidence>
<dbReference type="Pfam" id="PF24568">
    <property type="entry name" value="CC_PcsB"/>
    <property type="match status" value="1"/>
</dbReference>
<keyword evidence="3 7" id="KW-0732">Signal</keyword>
<feature type="chain" id="PRO_5044054094" evidence="7">
    <location>
        <begin position="28"/>
        <end position="333"/>
    </location>
</feature>
<accession>A0A0M1LST3</accession>
<dbReference type="EMBL" id="SWOV01000015">
    <property type="protein sequence ID" value="NFF87713.1"/>
    <property type="molecule type" value="Genomic_DNA"/>
</dbReference>
<dbReference type="Proteomes" id="UP000476820">
    <property type="component" value="Unassembled WGS sequence"/>
</dbReference>
<sequence length="333" mass="37619">MKKKFTTIIISAVILLNSVSSTIPVIAAPNNLSINEVIQNIQEYDSKIETNMDKLNKYKEQILEKENEIKANEQEVEIAKKNLEQKDELLSERLRNVHMDGGFEVTPLKYLEAFFTSGNIMDAVEKVQVISQMCKSDKKLVIEAKNAEQKLNDMQKKIEKENKELQKNKDEIEKNIKELEDQKKQLVEYVQENSDILVDSTSSIIPITLPSDISDEARAIIKEAQKYLGIPYLWGGTTPDGFDCSGLMQYVFNSQGIEIPRVSQDQQSFAEPINLSELKPGDLVFNKSSNSTHVGLYIGDDKYLHAPHTGDVVKISTLSTSNMKYAGRVLKVD</sequence>
<dbReference type="OrthoDB" id="9808890at2"/>
<evidence type="ECO:0000256" key="4">
    <source>
        <dbReference type="ARBA" id="ARBA00022801"/>
    </source>
</evidence>
<evidence type="ECO:0000256" key="3">
    <source>
        <dbReference type="ARBA" id="ARBA00022729"/>
    </source>
</evidence>
<feature type="signal peptide" evidence="7">
    <location>
        <begin position="1"/>
        <end position="27"/>
    </location>
</feature>
<dbReference type="PANTHER" id="PTHR47053:SF1">
    <property type="entry name" value="MUREIN DD-ENDOPEPTIDASE MEPH-RELATED"/>
    <property type="match status" value="1"/>
</dbReference>
<reference evidence="11 12" key="1">
    <citation type="submission" date="2019-04" db="EMBL/GenBank/DDBJ databases">
        <title>Genome sequencing of Clostridium botulinum Groups I-IV and Clostridium butyricum.</title>
        <authorList>
            <person name="Brunt J."/>
            <person name="Van Vliet A.H.M."/>
            <person name="Stringer S.C."/>
            <person name="Carter A.T."/>
            <person name="Peck M.W."/>
        </authorList>
    </citation>
    <scope>NUCLEOTIDE SEQUENCE [LARGE SCALE GENOMIC DNA]</scope>
    <source>
        <strain evidence="9 12">1605</strain>
        <strain evidence="10 11">CB-K-33E</strain>
    </source>
</reference>
<protein>
    <submittedName>
        <fullName evidence="9">Glycoside hydrolase</fullName>
    </submittedName>
</protein>
<organism evidence="9 12">
    <name type="scientific">Clostridium botulinum</name>
    <dbReference type="NCBI Taxonomy" id="1491"/>
    <lineage>
        <taxon>Bacteria</taxon>
        <taxon>Bacillati</taxon>
        <taxon>Bacillota</taxon>
        <taxon>Clostridia</taxon>
        <taxon>Eubacteriales</taxon>
        <taxon>Clostridiaceae</taxon>
        <taxon>Clostridium</taxon>
    </lineage>
</organism>
<dbReference type="InterPro" id="IPR038765">
    <property type="entry name" value="Papain-like_cys_pep_sf"/>
</dbReference>
<keyword evidence="6" id="KW-0175">Coiled coil</keyword>
<keyword evidence="4 9" id="KW-0378">Hydrolase</keyword>
<evidence type="ECO:0000256" key="7">
    <source>
        <dbReference type="SAM" id="SignalP"/>
    </source>
</evidence>
<name>A0A0M1LST3_CLOBO</name>
<evidence type="ECO:0000256" key="5">
    <source>
        <dbReference type="ARBA" id="ARBA00022807"/>
    </source>
</evidence>
<dbReference type="Gene3D" id="3.90.1720.10">
    <property type="entry name" value="endopeptidase domain like (from Nostoc punctiforme)"/>
    <property type="match status" value="1"/>
</dbReference>
<evidence type="ECO:0000313" key="12">
    <source>
        <dbReference type="Proteomes" id="UP000476820"/>
    </source>
</evidence>
<dbReference type="GO" id="GO:0006508">
    <property type="term" value="P:proteolysis"/>
    <property type="evidence" value="ECO:0007669"/>
    <property type="project" value="UniProtKB-KW"/>
</dbReference>
<evidence type="ECO:0000256" key="1">
    <source>
        <dbReference type="ARBA" id="ARBA00007074"/>
    </source>
</evidence>
<dbReference type="EMBL" id="SWVK01000001">
    <property type="protein sequence ID" value="NFN33727.1"/>
    <property type="molecule type" value="Genomic_DNA"/>
</dbReference>
<dbReference type="GO" id="GO:0008234">
    <property type="term" value="F:cysteine-type peptidase activity"/>
    <property type="evidence" value="ECO:0007669"/>
    <property type="project" value="UniProtKB-KW"/>
</dbReference>
<dbReference type="PANTHER" id="PTHR47053">
    <property type="entry name" value="MUREIN DD-ENDOPEPTIDASE MEPH-RELATED"/>
    <property type="match status" value="1"/>
</dbReference>
<dbReference type="InterPro" id="IPR000064">
    <property type="entry name" value="NLP_P60_dom"/>
</dbReference>